<proteinExistence type="inferred from homology"/>
<comment type="similarity">
    <text evidence="1">Belongs to the helicase family.</text>
</comment>
<dbReference type="PANTHER" id="PTHR10492:SF57">
    <property type="entry name" value="ATP-DEPENDENT DNA HELICASE"/>
    <property type="match status" value="1"/>
</dbReference>
<comment type="catalytic activity">
    <reaction evidence="1">
        <text>ATP + H2O = ADP + phosphate + H(+)</text>
        <dbReference type="Rhea" id="RHEA:13065"/>
        <dbReference type="ChEBI" id="CHEBI:15377"/>
        <dbReference type="ChEBI" id="CHEBI:15378"/>
        <dbReference type="ChEBI" id="CHEBI:30616"/>
        <dbReference type="ChEBI" id="CHEBI:43474"/>
        <dbReference type="ChEBI" id="CHEBI:456216"/>
        <dbReference type="EC" id="5.6.2.3"/>
    </reaction>
</comment>
<dbReference type="OrthoDB" id="6144783at2759"/>
<keyword evidence="1" id="KW-0227">DNA damage</keyword>
<keyword evidence="1" id="KW-0347">Helicase</keyword>
<dbReference type="GO" id="GO:0016887">
    <property type="term" value="F:ATP hydrolysis activity"/>
    <property type="evidence" value="ECO:0007669"/>
    <property type="project" value="RHEA"/>
</dbReference>
<dbReference type="GO" id="GO:0006310">
    <property type="term" value="P:DNA recombination"/>
    <property type="evidence" value="ECO:0007669"/>
    <property type="project" value="UniProtKB-KW"/>
</dbReference>
<keyword evidence="1" id="KW-0234">DNA repair</keyword>
<dbReference type="GO" id="GO:0000723">
    <property type="term" value="P:telomere maintenance"/>
    <property type="evidence" value="ECO:0007669"/>
    <property type="project" value="InterPro"/>
</dbReference>
<feature type="domain" description="DNA helicase Pif1-like DEAD-box helicase" evidence="2">
    <location>
        <begin position="205"/>
        <end position="289"/>
    </location>
</feature>
<keyword evidence="1" id="KW-0547">Nucleotide-binding</keyword>
<sequence>MSVAVPRQWERFYLRALLTVKRDCPSAACRSLGLTFDDSEWISLFNEVKDSSSTSSLRQTFATALANSSIIDLQGLRNRFKIAFSNDCLNRMQTLSHRLNPLPSNWSEEQCRFDFGLWQLGDNLRELNLECKDVRLSGPIHKWVTEETNSLITDSLNFNRQTELQQHDESLRRFFAGQQAAYDHIVGAIENNCPTKTFFLKGPAGKIVLCVAPSGIAALLLPNSSTSYSLFCIPIECTENFHCNVKGQSDLAKLLKKATLIIWDEITMQHRHHFEVVDGLLRELTGNKNNWDPSSFRRGFCPNFTC</sequence>
<dbReference type="GO" id="GO:0006281">
    <property type="term" value="P:DNA repair"/>
    <property type="evidence" value="ECO:0007669"/>
    <property type="project" value="UniProtKB-KW"/>
</dbReference>
<reference evidence="3 4" key="1">
    <citation type="submission" date="2017-10" db="EMBL/GenBank/DDBJ databases">
        <title>Development of genomic resources for the powdery mildew, Erysiphe pulchra.</title>
        <authorList>
            <person name="Wadl P.A."/>
            <person name="Mack B.M."/>
            <person name="Moore G."/>
            <person name="Beltz S.B."/>
        </authorList>
    </citation>
    <scope>NUCLEOTIDE SEQUENCE [LARGE SCALE GENOMIC DNA]</scope>
    <source>
        <strain evidence="3">Cflorida</strain>
    </source>
</reference>
<gene>
    <name evidence="3" type="ORF">EPUL_001544</name>
</gene>
<dbReference type="Pfam" id="PF05970">
    <property type="entry name" value="PIF1"/>
    <property type="match status" value="1"/>
</dbReference>
<dbReference type="GO" id="GO:0005524">
    <property type="term" value="F:ATP binding"/>
    <property type="evidence" value="ECO:0007669"/>
    <property type="project" value="UniProtKB-KW"/>
</dbReference>
<accession>A0A2S4PUZ1</accession>
<evidence type="ECO:0000313" key="4">
    <source>
        <dbReference type="Proteomes" id="UP000237438"/>
    </source>
</evidence>
<evidence type="ECO:0000313" key="3">
    <source>
        <dbReference type="EMBL" id="POS85852.1"/>
    </source>
</evidence>
<dbReference type="AlphaFoldDB" id="A0A2S4PUZ1"/>
<dbReference type="GO" id="GO:0043139">
    <property type="term" value="F:5'-3' DNA helicase activity"/>
    <property type="evidence" value="ECO:0007669"/>
    <property type="project" value="UniProtKB-EC"/>
</dbReference>
<dbReference type="InterPro" id="IPR027417">
    <property type="entry name" value="P-loop_NTPase"/>
</dbReference>
<keyword evidence="1" id="KW-0378">Hydrolase</keyword>
<organism evidence="3 4">
    <name type="scientific">Erysiphe pulchra</name>
    <dbReference type="NCBI Taxonomy" id="225359"/>
    <lineage>
        <taxon>Eukaryota</taxon>
        <taxon>Fungi</taxon>
        <taxon>Dikarya</taxon>
        <taxon>Ascomycota</taxon>
        <taxon>Pezizomycotina</taxon>
        <taxon>Leotiomycetes</taxon>
        <taxon>Erysiphales</taxon>
        <taxon>Erysiphaceae</taxon>
        <taxon>Erysiphe</taxon>
    </lineage>
</organism>
<evidence type="ECO:0000259" key="2">
    <source>
        <dbReference type="Pfam" id="PF05970"/>
    </source>
</evidence>
<dbReference type="Gene3D" id="3.40.50.300">
    <property type="entry name" value="P-loop containing nucleotide triphosphate hydrolases"/>
    <property type="match status" value="1"/>
</dbReference>
<evidence type="ECO:0000256" key="1">
    <source>
        <dbReference type="RuleBase" id="RU363044"/>
    </source>
</evidence>
<dbReference type="EC" id="5.6.2.3" evidence="1"/>
<comment type="cofactor">
    <cofactor evidence="1">
        <name>Mg(2+)</name>
        <dbReference type="ChEBI" id="CHEBI:18420"/>
    </cofactor>
</comment>
<keyword evidence="1" id="KW-0067">ATP-binding</keyword>
<dbReference type="InterPro" id="IPR010285">
    <property type="entry name" value="DNA_helicase_pif1-like_DEAD"/>
</dbReference>
<dbReference type="Proteomes" id="UP000237438">
    <property type="component" value="Unassembled WGS sequence"/>
</dbReference>
<dbReference type="PANTHER" id="PTHR10492">
    <property type="match status" value="1"/>
</dbReference>
<keyword evidence="1" id="KW-0233">DNA recombination</keyword>
<dbReference type="EMBL" id="PEDP01000479">
    <property type="protein sequence ID" value="POS85852.1"/>
    <property type="molecule type" value="Genomic_DNA"/>
</dbReference>
<keyword evidence="4" id="KW-1185">Reference proteome</keyword>
<name>A0A2S4PUZ1_9PEZI</name>
<dbReference type="STRING" id="225359.A0A2S4PUZ1"/>
<protein>
    <recommendedName>
        <fullName evidence="1">ATP-dependent DNA helicase</fullName>
        <ecNumber evidence="1">5.6.2.3</ecNumber>
    </recommendedName>
</protein>
<comment type="caution">
    <text evidence="3">The sequence shown here is derived from an EMBL/GenBank/DDBJ whole genome shotgun (WGS) entry which is preliminary data.</text>
</comment>
<feature type="non-terminal residue" evidence="3">
    <location>
        <position position="306"/>
    </location>
</feature>